<organism evidence="2 3">
    <name type="scientific">Streptomyces spongiicola</name>
    <dbReference type="NCBI Taxonomy" id="1690221"/>
    <lineage>
        <taxon>Bacteria</taxon>
        <taxon>Bacillati</taxon>
        <taxon>Actinomycetota</taxon>
        <taxon>Actinomycetes</taxon>
        <taxon>Kitasatosporales</taxon>
        <taxon>Streptomycetaceae</taxon>
        <taxon>Streptomyces</taxon>
    </lineage>
</organism>
<comment type="caution">
    <text evidence="2">The sequence shown here is derived from an EMBL/GenBank/DDBJ whole genome shotgun (WGS) entry which is preliminary data.</text>
</comment>
<dbReference type="EMBL" id="BGZL01000002">
    <property type="protein sequence ID" value="GBP99569.1"/>
    <property type="molecule type" value="Genomic_DNA"/>
</dbReference>
<sequence length="98" mass="10030">MGTASGAATGTGATLRRGSEVMQSAQICAGKRLPRTVPSPPVPVMGSSGSPGRERNIVTAVDGFPAYPANHAARWVSLRPGAAPAKGRGPPRRAPPRY</sequence>
<feature type="region of interest" description="Disordered" evidence="1">
    <location>
        <begin position="1"/>
        <end position="54"/>
    </location>
</feature>
<evidence type="ECO:0000313" key="3">
    <source>
        <dbReference type="Proteomes" id="UP000265354"/>
    </source>
</evidence>
<proteinExistence type="predicted"/>
<evidence type="ECO:0000256" key="1">
    <source>
        <dbReference type="SAM" id="MobiDB-lite"/>
    </source>
</evidence>
<accession>A0A388SV00</accession>
<reference evidence="2 3" key="1">
    <citation type="submission" date="2018-07" db="EMBL/GenBank/DDBJ databases">
        <title>Whole Genome Shotgun Sequence of Streptomyces spongiicola strain 531S.</title>
        <authorList>
            <person name="Dohra H."/>
            <person name="Kodani S."/>
        </authorList>
    </citation>
    <scope>NUCLEOTIDE SEQUENCE [LARGE SCALE GENOMIC DNA]</scope>
    <source>
        <strain evidence="2 3">531S</strain>
    </source>
</reference>
<name>A0A388SV00_9ACTN</name>
<protein>
    <submittedName>
        <fullName evidence="2">Uncharacterized protein</fullName>
    </submittedName>
</protein>
<dbReference type="Proteomes" id="UP000265354">
    <property type="component" value="Unassembled WGS sequence"/>
</dbReference>
<feature type="compositionally biased region" description="Low complexity" evidence="1">
    <location>
        <begin position="1"/>
        <end position="14"/>
    </location>
</feature>
<gene>
    <name evidence="2" type="ORF">SSP531S_09640</name>
</gene>
<evidence type="ECO:0000313" key="2">
    <source>
        <dbReference type="EMBL" id="GBP99569.1"/>
    </source>
</evidence>
<dbReference type="AlphaFoldDB" id="A0A388SV00"/>